<sequence>MVEHIKKGIIKNYTEKLNGDLYMNFYALDEHWRSDLAFYQDELRFLRDLLGKYFHRFIEDIDMNYVRRIENRLSILDRRREEIDFKVDRQMSAISHCMRENTTGADRKVVSHQEELEELLCVFAKDFRNLKKRIFKLVEDGLNQFQSVNGDD</sequence>
<proteinExistence type="predicted"/>
<dbReference type="RefSeq" id="WP_192012182.1">
    <property type="nucleotide sequence ID" value="NZ_JACYTQ010000012.1"/>
</dbReference>
<dbReference type="EMBL" id="JACYTQ010000012">
    <property type="protein sequence ID" value="MBD8491307.1"/>
    <property type="molecule type" value="Genomic_DNA"/>
</dbReference>
<evidence type="ECO:0000313" key="1">
    <source>
        <dbReference type="EMBL" id="MBD8491307.1"/>
    </source>
</evidence>
<keyword evidence="2" id="KW-1185">Reference proteome</keyword>
<accession>A0ABR9ARA1</accession>
<comment type="caution">
    <text evidence="1">The sequence shown here is derived from an EMBL/GenBank/DDBJ whole genome shotgun (WGS) entry which is preliminary data.</text>
</comment>
<dbReference type="Proteomes" id="UP000647133">
    <property type="component" value="Unassembled WGS sequence"/>
</dbReference>
<gene>
    <name evidence="1" type="ORF">IFO69_21320</name>
</gene>
<protein>
    <submittedName>
        <fullName evidence="1">Uncharacterized protein</fullName>
    </submittedName>
</protein>
<organism evidence="1 2">
    <name type="scientific">Echinicola arenosa</name>
    <dbReference type="NCBI Taxonomy" id="2774144"/>
    <lineage>
        <taxon>Bacteria</taxon>
        <taxon>Pseudomonadati</taxon>
        <taxon>Bacteroidota</taxon>
        <taxon>Cytophagia</taxon>
        <taxon>Cytophagales</taxon>
        <taxon>Cyclobacteriaceae</taxon>
        <taxon>Echinicola</taxon>
    </lineage>
</organism>
<reference evidence="1 2" key="1">
    <citation type="submission" date="2020-09" db="EMBL/GenBank/DDBJ databases">
        <title>Echinicola sp. CAU 1574 isolated from sand of Sido Beach.</title>
        <authorList>
            <person name="Kim W."/>
        </authorList>
    </citation>
    <scope>NUCLEOTIDE SEQUENCE [LARGE SCALE GENOMIC DNA]</scope>
    <source>
        <strain evidence="1 2">CAU 1574</strain>
    </source>
</reference>
<name>A0ABR9ARA1_9BACT</name>
<evidence type="ECO:0000313" key="2">
    <source>
        <dbReference type="Proteomes" id="UP000647133"/>
    </source>
</evidence>